<accession>A0A5C6FMQ9</accession>
<evidence type="ECO:0000313" key="1">
    <source>
        <dbReference type="EMBL" id="TWU62574.1"/>
    </source>
</evidence>
<dbReference type="RefSeq" id="WP_146415363.1">
    <property type="nucleotide sequence ID" value="NZ_SJPZ01000002.1"/>
</dbReference>
<evidence type="ECO:0000313" key="2">
    <source>
        <dbReference type="Proteomes" id="UP000316476"/>
    </source>
</evidence>
<proteinExistence type="predicted"/>
<name>A0A5C6FMQ9_9PLAN</name>
<dbReference type="OrthoDB" id="240727at2"/>
<dbReference type="AlphaFoldDB" id="A0A5C6FMQ9"/>
<dbReference type="Proteomes" id="UP000316476">
    <property type="component" value="Unassembled WGS sequence"/>
</dbReference>
<dbReference type="EMBL" id="SJPZ01000002">
    <property type="protein sequence ID" value="TWU62574.1"/>
    <property type="molecule type" value="Genomic_DNA"/>
</dbReference>
<comment type="caution">
    <text evidence="1">The sequence shown here is derived from an EMBL/GenBank/DDBJ whole genome shotgun (WGS) entry which is preliminary data.</text>
</comment>
<protein>
    <submittedName>
        <fullName evidence="1">Uncharacterized protein</fullName>
    </submittedName>
</protein>
<reference evidence="1 2" key="1">
    <citation type="submission" date="2019-02" db="EMBL/GenBank/DDBJ databases">
        <title>Deep-cultivation of Planctomycetes and their phenomic and genomic characterization uncovers novel biology.</title>
        <authorList>
            <person name="Wiegand S."/>
            <person name="Jogler M."/>
            <person name="Boedeker C."/>
            <person name="Pinto D."/>
            <person name="Vollmers J."/>
            <person name="Rivas-Marin E."/>
            <person name="Kohn T."/>
            <person name="Peeters S.H."/>
            <person name="Heuer A."/>
            <person name="Rast P."/>
            <person name="Oberbeckmann S."/>
            <person name="Bunk B."/>
            <person name="Jeske O."/>
            <person name="Meyerdierks A."/>
            <person name="Storesund J.E."/>
            <person name="Kallscheuer N."/>
            <person name="Luecker S."/>
            <person name="Lage O.M."/>
            <person name="Pohl T."/>
            <person name="Merkel B.J."/>
            <person name="Hornburger P."/>
            <person name="Mueller R.-W."/>
            <person name="Bruemmer F."/>
            <person name="Labrenz M."/>
            <person name="Spormann A.M."/>
            <person name="Op Den Camp H."/>
            <person name="Overmann J."/>
            <person name="Amann R."/>
            <person name="Jetten M.S.M."/>
            <person name="Mascher T."/>
            <person name="Medema M.H."/>
            <person name="Devos D.P."/>
            <person name="Kaster A.-K."/>
            <person name="Ovreas L."/>
            <person name="Rohde M."/>
            <person name="Galperin M.Y."/>
            <person name="Jogler C."/>
        </authorList>
    </citation>
    <scope>NUCLEOTIDE SEQUENCE [LARGE SCALE GENOMIC DNA]</scope>
    <source>
        <strain evidence="1 2">V7</strain>
    </source>
</reference>
<organism evidence="1 2">
    <name type="scientific">Crateriforma conspicua</name>
    <dbReference type="NCBI Taxonomy" id="2527996"/>
    <lineage>
        <taxon>Bacteria</taxon>
        <taxon>Pseudomonadati</taxon>
        <taxon>Planctomycetota</taxon>
        <taxon>Planctomycetia</taxon>
        <taxon>Planctomycetales</taxon>
        <taxon>Planctomycetaceae</taxon>
        <taxon>Crateriforma</taxon>
    </lineage>
</organism>
<gene>
    <name evidence="1" type="ORF">V7x_43090</name>
</gene>
<sequence>MFEQLFRFPSALNPHLSSPLVEERRRFLCHRAEEGIGRNGLRVLAYYLLACVDYLRLAERPGELITRDEVERQAKLWAGRVSPAPNMRRISGRRSSRIEFLRHACAWLKFMGRLQESVPTSGRFADELGEFARFLDREKGLNPGCSNARCAAIGRFLELLTANTIPLHKVTISMFGEIKDASFDRGFYSEENKAALEEIVEYPCLPQKQRTQYTRCMETATLRFKQARQRHPGIESAIGALQSGNGLKRCRDRSESGFGRYLGLAILGRNMHTLANC</sequence>